<keyword evidence="1" id="KW-0732">Signal</keyword>
<reference evidence="3" key="1">
    <citation type="submission" date="2018-05" db="EMBL/GenBank/DDBJ databases">
        <authorList>
            <person name="Lanie J.A."/>
            <person name="Ng W.-L."/>
            <person name="Kazmierczak K.M."/>
            <person name="Andrzejewski T.M."/>
            <person name="Davidsen T.M."/>
            <person name="Wayne K.J."/>
            <person name="Tettelin H."/>
            <person name="Glass J.I."/>
            <person name="Rusch D."/>
            <person name="Podicherti R."/>
            <person name="Tsui H.-C.T."/>
            <person name="Winkler M.E."/>
        </authorList>
    </citation>
    <scope>NUCLEOTIDE SEQUENCE</scope>
</reference>
<feature type="non-terminal residue" evidence="3">
    <location>
        <position position="258"/>
    </location>
</feature>
<dbReference type="AlphaFoldDB" id="A0A382ZEI2"/>
<feature type="domain" description="Yeast cell wall synthesis Kre9/Knh1-like N-terminal" evidence="2">
    <location>
        <begin position="63"/>
        <end position="144"/>
    </location>
</feature>
<accession>A0A382ZEI2</accession>
<name>A0A382ZEI2_9ZZZZ</name>
<dbReference type="EMBL" id="UINC01182987">
    <property type="protein sequence ID" value="SVD93495.1"/>
    <property type="molecule type" value="Genomic_DNA"/>
</dbReference>
<feature type="non-terminal residue" evidence="3">
    <location>
        <position position="1"/>
    </location>
</feature>
<evidence type="ECO:0000256" key="1">
    <source>
        <dbReference type="ARBA" id="ARBA00022729"/>
    </source>
</evidence>
<organism evidence="3">
    <name type="scientific">marine metagenome</name>
    <dbReference type="NCBI Taxonomy" id="408172"/>
    <lineage>
        <taxon>unclassified sequences</taxon>
        <taxon>metagenomes</taxon>
        <taxon>ecological metagenomes</taxon>
    </lineage>
</organism>
<proteinExistence type="predicted"/>
<protein>
    <recommendedName>
        <fullName evidence="2">Yeast cell wall synthesis Kre9/Knh1-like N-terminal domain-containing protein</fullName>
    </recommendedName>
</protein>
<dbReference type="Pfam" id="PF10342">
    <property type="entry name" value="Kre9_KNH"/>
    <property type="match status" value="2"/>
</dbReference>
<gene>
    <name evidence="3" type="ORF">METZ01_LOCUS446349</name>
</gene>
<sequence length="258" mass="27766">VLTSTIASSATASTGSHTWSSSLISAITPGTDYKIKICQYNSSTVCDESDDNFSIVGPVLVTSPNGGEEWSNSSSQTITWEATTSISKVKIYYVKGSGSAVSIDSNETNDGTYTWTIESTLAEAEDYKIKICDYYNSTVCDYSDDDFSIIGGTGDPIMVTFPNGNMSLASGYSQTITWAENISDTYVSIHLYKSGSWSSTITPSTPNDGNHIWTIDLALAEEDDYKIKICGTTNSSNCDESDNYFSIKPTGLTGTFSV</sequence>
<dbReference type="InterPro" id="IPR018466">
    <property type="entry name" value="Kre9/Knh1-like_N"/>
</dbReference>
<feature type="domain" description="Yeast cell wall synthesis Kre9/Knh1-like N-terminal" evidence="2">
    <location>
        <begin position="162"/>
        <end position="235"/>
    </location>
</feature>
<evidence type="ECO:0000259" key="2">
    <source>
        <dbReference type="Pfam" id="PF10342"/>
    </source>
</evidence>
<evidence type="ECO:0000313" key="3">
    <source>
        <dbReference type="EMBL" id="SVD93495.1"/>
    </source>
</evidence>